<keyword evidence="3" id="KW-0732">Signal</keyword>
<dbReference type="AlphaFoldDB" id="A0A1W6ZKY9"/>
<organism evidence="5 6">
    <name type="scientific">Pseudorhodoplanes sinuspersici</name>
    <dbReference type="NCBI Taxonomy" id="1235591"/>
    <lineage>
        <taxon>Bacteria</taxon>
        <taxon>Pseudomonadati</taxon>
        <taxon>Pseudomonadota</taxon>
        <taxon>Alphaproteobacteria</taxon>
        <taxon>Hyphomicrobiales</taxon>
        <taxon>Pseudorhodoplanes</taxon>
    </lineage>
</organism>
<evidence type="ECO:0000256" key="2">
    <source>
        <dbReference type="ARBA" id="ARBA00010742"/>
    </source>
</evidence>
<dbReference type="SUPFAM" id="SSF53850">
    <property type="entry name" value="Periplasmic binding protein-like II"/>
    <property type="match status" value="1"/>
</dbReference>
<dbReference type="STRING" id="1235591.CAK95_02190"/>
<dbReference type="Pfam" id="PF09084">
    <property type="entry name" value="NMT1"/>
    <property type="match status" value="1"/>
</dbReference>
<evidence type="ECO:0000256" key="3">
    <source>
        <dbReference type="ARBA" id="ARBA00022729"/>
    </source>
</evidence>
<gene>
    <name evidence="5" type="ORF">CAK95_02190</name>
</gene>
<dbReference type="Gene3D" id="3.40.190.10">
    <property type="entry name" value="Periplasmic binding protein-like II"/>
    <property type="match status" value="2"/>
</dbReference>
<sequence>MCSLERCLRDSSTHRLGLGIARDLRRFLDQPLRNCPNSGTLQMTTKLTVGIVSRTFFNVSYWAAIERGYFSNEGIEVETIIYGNRSQVPLLLGGDLNIVIGTPEAAIENAVSGGTLRIIGGNTGKLTHSLIARGRFERVEDLRGATIGILNMTEGTFFQIKEMLSKHGLSYPRDYRVKETGGVPPRHKALIDGTIDAGLQSIPWSYVAEEVGLRNLGSIVDYIPDWQFVSINTDTRWARSNRSTVVGFLRAMIRGTEWVFRNKQGAAEIAARELPTPLKYAERAWEYYTETNAITRDVSISQPGLAKVIDVLIAERILPEAASRDPGAYVEPDYLREARRLSQ</sequence>
<proteinExistence type="inferred from homology"/>
<evidence type="ECO:0000313" key="6">
    <source>
        <dbReference type="Proteomes" id="UP000194137"/>
    </source>
</evidence>
<protein>
    <recommendedName>
        <fullName evidence="4">SsuA/THI5-like domain-containing protein</fullName>
    </recommendedName>
</protein>
<comment type="similarity">
    <text evidence="2">Belongs to the bacterial solute-binding protein SsuA/TauA family.</text>
</comment>
<dbReference type="InterPro" id="IPR015168">
    <property type="entry name" value="SsuA/THI5"/>
</dbReference>
<feature type="domain" description="SsuA/THI5-like" evidence="4">
    <location>
        <begin position="61"/>
        <end position="264"/>
    </location>
</feature>
<reference evidence="5 6" key="1">
    <citation type="submission" date="2017-05" db="EMBL/GenBank/DDBJ databases">
        <title>Full genome sequence of Pseudorhodoplanes sinuspersici.</title>
        <authorList>
            <person name="Dastgheib S.M.M."/>
            <person name="Shavandi M."/>
            <person name="Tirandaz H."/>
        </authorList>
    </citation>
    <scope>NUCLEOTIDE SEQUENCE [LARGE SCALE GENOMIC DNA]</scope>
    <source>
        <strain evidence="5 6">RIPI110</strain>
    </source>
</reference>
<evidence type="ECO:0000313" key="5">
    <source>
        <dbReference type="EMBL" id="ARP98019.1"/>
    </source>
</evidence>
<dbReference type="Proteomes" id="UP000194137">
    <property type="component" value="Chromosome"/>
</dbReference>
<evidence type="ECO:0000256" key="1">
    <source>
        <dbReference type="ARBA" id="ARBA00004418"/>
    </source>
</evidence>
<comment type="subcellular location">
    <subcellularLocation>
        <location evidence="1">Periplasm</location>
    </subcellularLocation>
</comment>
<dbReference type="GO" id="GO:0042597">
    <property type="term" value="C:periplasmic space"/>
    <property type="evidence" value="ECO:0007669"/>
    <property type="project" value="UniProtKB-SubCell"/>
</dbReference>
<dbReference type="KEGG" id="psin:CAK95_02190"/>
<accession>A0A1W6ZKY9</accession>
<dbReference type="EMBL" id="CP021112">
    <property type="protein sequence ID" value="ARP98019.1"/>
    <property type="molecule type" value="Genomic_DNA"/>
</dbReference>
<evidence type="ECO:0000259" key="4">
    <source>
        <dbReference type="Pfam" id="PF09084"/>
    </source>
</evidence>
<name>A0A1W6ZKY9_9HYPH</name>
<dbReference type="PANTHER" id="PTHR30024">
    <property type="entry name" value="ALIPHATIC SULFONATES-BINDING PROTEIN-RELATED"/>
    <property type="match status" value="1"/>
</dbReference>
<dbReference type="PANTHER" id="PTHR30024:SF47">
    <property type="entry name" value="TAURINE-BINDING PERIPLASMIC PROTEIN"/>
    <property type="match status" value="1"/>
</dbReference>
<keyword evidence="6" id="KW-1185">Reference proteome</keyword>